<evidence type="ECO:0000256" key="1">
    <source>
        <dbReference type="ARBA" id="ARBA00010996"/>
    </source>
</evidence>
<evidence type="ECO:0000256" key="2">
    <source>
        <dbReference type="ARBA" id="ARBA00023008"/>
    </source>
</evidence>
<dbReference type="OrthoDB" id="27579at2157"/>
<reference evidence="7" key="1">
    <citation type="submission" date="2016-10" db="EMBL/GenBank/DDBJ databases">
        <authorList>
            <person name="Varghese N."/>
            <person name="Submissions S."/>
        </authorList>
    </citation>
    <scope>NUCLEOTIDE SEQUENCE [LARGE SCALE GENOMIC DNA]</scope>
    <source>
        <strain evidence="7">CGMCC 1.10329</strain>
    </source>
</reference>
<dbReference type="PROSITE" id="PS51352">
    <property type="entry name" value="THIOREDOXIN_2"/>
    <property type="match status" value="1"/>
</dbReference>
<evidence type="ECO:0000313" key="7">
    <source>
        <dbReference type="Proteomes" id="UP000183769"/>
    </source>
</evidence>
<feature type="binding site" evidence="3">
    <location>
        <position position="188"/>
    </location>
    <ligand>
        <name>Cu cation</name>
        <dbReference type="ChEBI" id="CHEBI:23378"/>
    </ligand>
</feature>
<protein>
    <submittedName>
        <fullName evidence="6">Protein SCO1/2</fullName>
    </submittedName>
</protein>
<feature type="binding site" evidence="3">
    <location>
        <position position="90"/>
    </location>
    <ligand>
        <name>Cu cation</name>
        <dbReference type="ChEBI" id="CHEBI:23378"/>
    </ligand>
</feature>
<dbReference type="EMBL" id="FOXI01000012">
    <property type="protein sequence ID" value="SFP92331.1"/>
    <property type="molecule type" value="Genomic_DNA"/>
</dbReference>
<evidence type="ECO:0000256" key="3">
    <source>
        <dbReference type="PIRSR" id="PIRSR603782-1"/>
    </source>
</evidence>
<evidence type="ECO:0000259" key="5">
    <source>
        <dbReference type="PROSITE" id="PS51352"/>
    </source>
</evidence>
<keyword evidence="3" id="KW-0479">Metal-binding</keyword>
<dbReference type="GO" id="GO:0046872">
    <property type="term" value="F:metal ion binding"/>
    <property type="evidence" value="ECO:0007669"/>
    <property type="project" value="UniProtKB-KW"/>
</dbReference>
<feature type="domain" description="Thioredoxin" evidence="5">
    <location>
        <begin position="26"/>
        <end position="225"/>
    </location>
</feature>
<dbReference type="PROSITE" id="PS51257">
    <property type="entry name" value="PROKAR_LIPOPROTEIN"/>
    <property type="match status" value="1"/>
</dbReference>
<dbReference type="PANTHER" id="PTHR12151:SF25">
    <property type="entry name" value="LINALOOL DEHYDRATASE_ISOMERASE DOMAIN-CONTAINING PROTEIN"/>
    <property type="match status" value="1"/>
</dbReference>
<organism evidence="6 7">
    <name type="scientific">Halolamina pelagica</name>
    <dbReference type="NCBI Taxonomy" id="699431"/>
    <lineage>
        <taxon>Archaea</taxon>
        <taxon>Methanobacteriati</taxon>
        <taxon>Methanobacteriota</taxon>
        <taxon>Stenosarchaea group</taxon>
        <taxon>Halobacteria</taxon>
        <taxon>Halobacteriales</taxon>
        <taxon>Haloferacaceae</taxon>
    </lineage>
</organism>
<keyword evidence="4" id="KW-1015">Disulfide bond</keyword>
<dbReference type="CDD" id="cd02968">
    <property type="entry name" value="SCO"/>
    <property type="match status" value="1"/>
</dbReference>
<proteinExistence type="inferred from homology"/>
<dbReference type="Proteomes" id="UP000183769">
    <property type="component" value="Unassembled WGS sequence"/>
</dbReference>
<evidence type="ECO:0000313" key="6">
    <source>
        <dbReference type="EMBL" id="SFP92331.1"/>
    </source>
</evidence>
<dbReference type="SUPFAM" id="SSF52833">
    <property type="entry name" value="Thioredoxin-like"/>
    <property type="match status" value="1"/>
</dbReference>
<name>A0A1I5UAR3_9EURY</name>
<dbReference type="InterPro" id="IPR013766">
    <property type="entry name" value="Thioredoxin_domain"/>
</dbReference>
<dbReference type="Pfam" id="PF02630">
    <property type="entry name" value="SCO1-SenC"/>
    <property type="match status" value="1"/>
</dbReference>
<gene>
    <name evidence="6" type="ORF">SAMN05216277_11230</name>
</gene>
<dbReference type="AlphaFoldDB" id="A0A1I5UAR3"/>
<keyword evidence="7" id="KW-1185">Reference proteome</keyword>
<dbReference type="RefSeq" id="WP_074879289.1">
    <property type="nucleotide sequence ID" value="NZ_FOXI01000012.1"/>
</dbReference>
<dbReference type="InterPro" id="IPR036249">
    <property type="entry name" value="Thioredoxin-like_sf"/>
</dbReference>
<dbReference type="InterPro" id="IPR003782">
    <property type="entry name" value="SCO1/SenC"/>
</dbReference>
<keyword evidence="2 3" id="KW-0186">Copper</keyword>
<accession>A0A1I5UAR3</accession>
<dbReference type="PANTHER" id="PTHR12151">
    <property type="entry name" value="ELECTRON TRANSPORT PROTIN SCO1/SENC FAMILY MEMBER"/>
    <property type="match status" value="1"/>
</dbReference>
<evidence type="ECO:0000256" key="4">
    <source>
        <dbReference type="PIRSR" id="PIRSR603782-2"/>
    </source>
</evidence>
<feature type="binding site" evidence="3">
    <location>
        <position position="94"/>
    </location>
    <ligand>
        <name>Cu cation</name>
        <dbReference type="ChEBI" id="CHEBI:23378"/>
    </ligand>
</feature>
<dbReference type="Gene3D" id="3.40.30.10">
    <property type="entry name" value="Glutaredoxin"/>
    <property type="match status" value="1"/>
</dbReference>
<comment type="similarity">
    <text evidence="1">Belongs to the SCO1/2 family.</text>
</comment>
<sequence length="225" mass="24522">MDRRTFIRSTGAAAAVGTTAGCLGAVGLGDANPNVVLAEPDRPFESEDVPYPAWGQRIADVSLPAPLAGGSRNLRDLGTPGLLTFFYSHCQTVCPVLIGTLRNVQAHAQTNEYADEVAFAPVTFDPARDTADRLEAYGEEMNVTTAADGWQFLRPESKERAKTVVQEQFGVDFRRTEPEDMETYMFAHTSLTLLVNADGYVERAYQTSSPDQGAIIDDLTELREA</sequence>
<feature type="disulfide bond" description="Redox-active" evidence="4">
    <location>
        <begin position="90"/>
        <end position="94"/>
    </location>
</feature>